<gene>
    <name evidence="1" type="ORF">RclHR1_26230001</name>
</gene>
<sequence length="112" mass="13293">MLITLISEFDQNLEFETGKLELGIIQDRSKTPLKADYMIFQSLEVLYRRTTVQKKWIELFQRSETLIQSGLSKTSLGTDYNISKILTFHFEDWTLFEGKTFDLFFLFLFNKC</sequence>
<dbReference type="Proteomes" id="UP000247702">
    <property type="component" value="Unassembled WGS sequence"/>
</dbReference>
<comment type="caution">
    <text evidence="1">The sequence shown here is derived from an EMBL/GenBank/DDBJ whole genome shotgun (WGS) entry which is preliminary data.</text>
</comment>
<name>A0A2Z6R0C6_9GLOM</name>
<reference evidence="1 2" key="1">
    <citation type="submission" date="2017-11" db="EMBL/GenBank/DDBJ databases">
        <title>The genome of Rhizophagus clarus HR1 reveals common genetic basis of auxotrophy among arbuscular mycorrhizal fungi.</title>
        <authorList>
            <person name="Kobayashi Y."/>
        </authorList>
    </citation>
    <scope>NUCLEOTIDE SEQUENCE [LARGE SCALE GENOMIC DNA]</scope>
    <source>
        <strain evidence="1 2">HR1</strain>
    </source>
</reference>
<evidence type="ECO:0000313" key="1">
    <source>
        <dbReference type="EMBL" id="GBB95837.1"/>
    </source>
</evidence>
<accession>A0A2Z6R0C6</accession>
<evidence type="ECO:0000313" key="2">
    <source>
        <dbReference type="Proteomes" id="UP000247702"/>
    </source>
</evidence>
<keyword evidence="2" id="KW-1185">Reference proteome</keyword>
<dbReference type="AlphaFoldDB" id="A0A2Z6R0C6"/>
<organism evidence="1 2">
    <name type="scientific">Rhizophagus clarus</name>
    <dbReference type="NCBI Taxonomy" id="94130"/>
    <lineage>
        <taxon>Eukaryota</taxon>
        <taxon>Fungi</taxon>
        <taxon>Fungi incertae sedis</taxon>
        <taxon>Mucoromycota</taxon>
        <taxon>Glomeromycotina</taxon>
        <taxon>Glomeromycetes</taxon>
        <taxon>Glomerales</taxon>
        <taxon>Glomeraceae</taxon>
        <taxon>Rhizophagus</taxon>
    </lineage>
</organism>
<dbReference type="EMBL" id="BEXD01001806">
    <property type="protein sequence ID" value="GBB95837.1"/>
    <property type="molecule type" value="Genomic_DNA"/>
</dbReference>
<protein>
    <submittedName>
        <fullName evidence="1">Uncharacterized protein</fullName>
    </submittedName>
</protein>
<proteinExistence type="predicted"/>